<name>A0A1Q6GGK5_9BACT</name>
<protein>
    <submittedName>
        <fullName evidence="2">Uncharacterized protein</fullName>
    </submittedName>
</protein>
<evidence type="ECO:0000313" key="1">
    <source>
        <dbReference type="EMBL" id="OKZ09953.1"/>
    </source>
</evidence>
<dbReference type="EMBL" id="MNQR01000021">
    <property type="protein sequence ID" value="OKZ09953.1"/>
    <property type="molecule type" value="Genomic_DNA"/>
</dbReference>
<reference evidence="1 3" key="1">
    <citation type="journal article" date="2016" name="Nat. Biotechnol.">
        <title>Measurement of bacterial replication rates in microbial communities.</title>
        <authorList>
            <person name="Brown C.T."/>
            <person name="Olm M.R."/>
            <person name="Thomas B.C."/>
            <person name="Banfield J.F."/>
        </authorList>
    </citation>
    <scope>NUCLEOTIDE SEQUENCE [LARGE SCALE GENOMIC DNA]</scope>
    <source>
        <strain evidence="1">45_130</strain>
    </source>
</reference>
<reference evidence="2 4" key="2">
    <citation type="submission" date="2018-08" db="EMBL/GenBank/DDBJ databases">
        <title>A genome reference for cultivated species of the human gut microbiota.</title>
        <authorList>
            <person name="Zou Y."/>
            <person name="Xue W."/>
            <person name="Luo G."/>
        </authorList>
    </citation>
    <scope>NUCLEOTIDE SEQUENCE [LARGE SCALE GENOMIC DNA]</scope>
    <source>
        <strain evidence="2 4">TF10-3AC</strain>
    </source>
</reference>
<dbReference type="Proteomes" id="UP000260862">
    <property type="component" value="Unassembled WGS sequence"/>
</dbReference>
<organism evidence="2 4">
    <name type="scientific">Phocaeicola plebeius</name>
    <dbReference type="NCBI Taxonomy" id="310297"/>
    <lineage>
        <taxon>Bacteria</taxon>
        <taxon>Pseudomonadati</taxon>
        <taxon>Bacteroidota</taxon>
        <taxon>Bacteroidia</taxon>
        <taxon>Bacteroidales</taxon>
        <taxon>Bacteroidaceae</taxon>
        <taxon>Phocaeicola</taxon>
    </lineage>
</organism>
<dbReference type="AlphaFoldDB" id="A0A1Q6GGK5"/>
<proteinExistence type="predicted"/>
<gene>
    <name evidence="1" type="ORF">BHV76_08830</name>
    <name evidence="2" type="ORF">DXD04_05260</name>
</gene>
<accession>A0A1Q6GGK5</accession>
<sequence length="152" mass="18446">MRHIDLWRFKSMKSGKTYLVDVEAYEKHIYGIKFYLKSQAHLQEKYSFQTNDFEPRRIVLSCIYIMKHYYETDVHSSFAFIGANNMGEDKACTKRFRFYRTIVNTYFGTKTFEHHTDERNSAYLMLRKTELDKNTFSIKDIENFFRDIYMLS</sequence>
<keyword evidence="4" id="KW-1185">Reference proteome</keyword>
<evidence type="ECO:0000313" key="3">
    <source>
        <dbReference type="Proteomes" id="UP000186685"/>
    </source>
</evidence>
<evidence type="ECO:0000313" key="2">
    <source>
        <dbReference type="EMBL" id="RGK56739.1"/>
    </source>
</evidence>
<comment type="caution">
    <text evidence="2">The sequence shown here is derived from an EMBL/GenBank/DDBJ whole genome shotgun (WGS) entry which is preliminary data.</text>
</comment>
<dbReference type="EMBL" id="QSQT01000008">
    <property type="protein sequence ID" value="RGK56739.1"/>
    <property type="molecule type" value="Genomic_DNA"/>
</dbReference>
<evidence type="ECO:0000313" key="4">
    <source>
        <dbReference type="Proteomes" id="UP000260862"/>
    </source>
</evidence>
<dbReference type="Proteomes" id="UP000186685">
    <property type="component" value="Unassembled WGS sequence"/>
</dbReference>